<dbReference type="EMBL" id="KN840487">
    <property type="protein sequence ID" value="KIP07970.1"/>
    <property type="molecule type" value="Genomic_DNA"/>
</dbReference>
<gene>
    <name evidence="2" type="ORF">PHLGIDRAFT_401243</name>
</gene>
<organism evidence="2 3">
    <name type="scientific">Phlebiopsis gigantea (strain 11061_1 CR5-6)</name>
    <name type="common">White-rot fungus</name>
    <name type="synonym">Peniophora gigantea</name>
    <dbReference type="NCBI Taxonomy" id="745531"/>
    <lineage>
        <taxon>Eukaryota</taxon>
        <taxon>Fungi</taxon>
        <taxon>Dikarya</taxon>
        <taxon>Basidiomycota</taxon>
        <taxon>Agaricomycotina</taxon>
        <taxon>Agaricomycetes</taxon>
        <taxon>Polyporales</taxon>
        <taxon>Phanerochaetaceae</taxon>
        <taxon>Phlebiopsis</taxon>
    </lineage>
</organism>
<keyword evidence="3" id="KW-1185">Reference proteome</keyword>
<dbReference type="HOGENOM" id="CLU_1938925_0_0_1"/>
<accession>A0A0C3SBH6</accession>
<evidence type="ECO:0000256" key="1">
    <source>
        <dbReference type="SAM" id="MobiDB-lite"/>
    </source>
</evidence>
<name>A0A0C3SBH6_PHLG1</name>
<feature type="region of interest" description="Disordered" evidence="1">
    <location>
        <begin position="1"/>
        <end position="40"/>
    </location>
</feature>
<protein>
    <submittedName>
        <fullName evidence="2">Uncharacterized protein</fullName>
    </submittedName>
</protein>
<dbReference type="AlphaFoldDB" id="A0A0C3SBH6"/>
<evidence type="ECO:0000313" key="3">
    <source>
        <dbReference type="Proteomes" id="UP000053257"/>
    </source>
</evidence>
<dbReference type="Proteomes" id="UP000053257">
    <property type="component" value="Unassembled WGS sequence"/>
</dbReference>
<evidence type="ECO:0000313" key="2">
    <source>
        <dbReference type="EMBL" id="KIP07970.1"/>
    </source>
</evidence>
<sequence length="130" mass="13907">MPSVTASRTVGEGAYGRRLEGSMSPGQLLEQDTHPAGRTPHVNVARARAGSRALRVQHIRLRVWCLPWAHSRTCAPATLPPHHFSAAILQYSCSSAAHVVISISPAPTLGHCSPPCTPSTLVTGTWEIEL</sequence>
<proteinExistence type="predicted"/>
<reference evidence="2 3" key="1">
    <citation type="journal article" date="2014" name="PLoS Genet.">
        <title>Analysis of the Phlebiopsis gigantea genome, transcriptome and secretome provides insight into its pioneer colonization strategies of wood.</title>
        <authorList>
            <person name="Hori C."/>
            <person name="Ishida T."/>
            <person name="Igarashi K."/>
            <person name="Samejima M."/>
            <person name="Suzuki H."/>
            <person name="Master E."/>
            <person name="Ferreira P."/>
            <person name="Ruiz-Duenas F.J."/>
            <person name="Held B."/>
            <person name="Canessa P."/>
            <person name="Larrondo L.F."/>
            <person name="Schmoll M."/>
            <person name="Druzhinina I.S."/>
            <person name="Kubicek C.P."/>
            <person name="Gaskell J.A."/>
            <person name="Kersten P."/>
            <person name="St John F."/>
            <person name="Glasner J."/>
            <person name="Sabat G."/>
            <person name="Splinter BonDurant S."/>
            <person name="Syed K."/>
            <person name="Yadav J."/>
            <person name="Mgbeahuruike A.C."/>
            <person name="Kovalchuk A."/>
            <person name="Asiegbu F.O."/>
            <person name="Lackner G."/>
            <person name="Hoffmeister D."/>
            <person name="Rencoret J."/>
            <person name="Gutierrez A."/>
            <person name="Sun H."/>
            <person name="Lindquist E."/>
            <person name="Barry K."/>
            <person name="Riley R."/>
            <person name="Grigoriev I.V."/>
            <person name="Henrissat B."/>
            <person name="Kues U."/>
            <person name="Berka R.M."/>
            <person name="Martinez A.T."/>
            <person name="Covert S.F."/>
            <person name="Blanchette R.A."/>
            <person name="Cullen D."/>
        </authorList>
    </citation>
    <scope>NUCLEOTIDE SEQUENCE [LARGE SCALE GENOMIC DNA]</scope>
    <source>
        <strain evidence="2 3">11061_1 CR5-6</strain>
    </source>
</reference>